<dbReference type="InterPro" id="IPR003593">
    <property type="entry name" value="AAA+_ATPase"/>
</dbReference>
<dbReference type="SMART" id="SM00382">
    <property type="entry name" value="AAA"/>
    <property type="match status" value="2"/>
</dbReference>
<evidence type="ECO:0000259" key="8">
    <source>
        <dbReference type="PROSITE" id="PS50893"/>
    </source>
</evidence>
<dbReference type="EMBL" id="JACHNU010000001">
    <property type="protein sequence ID" value="MBB4660442.1"/>
    <property type="molecule type" value="Genomic_DNA"/>
</dbReference>
<name>A0A840I7F2_9ACTN</name>
<dbReference type="PANTHER" id="PTHR43297">
    <property type="entry name" value="OLIGOPEPTIDE TRANSPORT ATP-BINDING PROTEIN APPD"/>
    <property type="match status" value="1"/>
</dbReference>
<dbReference type="CDD" id="cd03257">
    <property type="entry name" value="ABC_NikE_OppD_transporters"/>
    <property type="match status" value="2"/>
</dbReference>
<comment type="subcellular location">
    <subcellularLocation>
        <location evidence="1">Cell membrane</location>
        <topology evidence="1">Peripheral membrane protein</topology>
    </subcellularLocation>
</comment>
<dbReference type="GO" id="GO:0016887">
    <property type="term" value="F:ATP hydrolysis activity"/>
    <property type="evidence" value="ECO:0007669"/>
    <property type="project" value="InterPro"/>
</dbReference>
<proteinExistence type="inferred from homology"/>
<reference evidence="9 10" key="1">
    <citation type="submission" date="2020-08" db="EMBL/GenBank/DDBJ databases">
        <title>Genomic Encyclopedia of Archaeal and Bacterial Type Strains, Phase II (KMG-II): from individual species to whole genera.</title>
        <authorList>
            <person name="Goeker M."/>
        </authorList>
    </citation>
    <scope>NUCLEOTIDE SEQUENCE [LARGE SCALE GENOMIC DNA]</scope>
    <source>
        <strain evidence="9 10">DSM 23288</strain>
    </source>
</reference>
<dbReference type="NCBIfam" id="NF007739">
    <property type="entry name" value="PRK10419.1"/>
    <property type="match status" value="2"/>
</dbReference>
<dbReference type="NCBIfam" id="TIGR01727">
    <property type="entry name" value="oligo_HPY"/>
    <property type="match status" value="1"/>
</dbReference>
<dbReference type="RefSeq" id="WP_183337780.1">
    <property type="nucleotide sequence ID" value="NZ_JACHNU010000001.1"/>
</dbReference>
<dbReference type="PANTHER" id="PTHR43297:SF2">
    <property type="entry name" value="DIPEPTIDE TRANSPORT ATP-BINDING PROTEIN DPPD"/>
    <property type="match status" value="1"/>
</dbReference>
<evidence type="ECO:0000256" key="1">
    <source>
        <dbReference type="ARBA" id="ARBA00004202"/>
    </source>
</evidence>
<dbReference type="GO" id="GO:0005524">
    <property type="term" value="F:ATP binding"/>
    <property type="evidence" value="ECO:0007669"/>
    <property type="project" value="UniProtKB-KW"/>
</dbReference>
<evidence type="ECO:0000256" key="7">
    <source>
        <dbReference type="ARBA" id="ARBA00023136"/>
    </source>
</evidence>
<evidence type="ECO:0000256" key="5">
    <source>
        <dbReference type="ARBA" id="ARBA00022741"/>
    </source>
</evidence>
<dbReference type="NCBIfam" id="NF008453">
    <property type="entry name" value="PRK11308.1"/>
    <property type="match status" value="2"/>
</dbReference>
<evidence type="ECO:0000256" key="6">
    <source>
        <dbReference type="ARBA" id="ARBA00022840"/>
    </source>
</evidence>
<comment type="caution">
    <text evidence="9">The sequence shown here is derived from an EMBL/GenBank/DDBJ whole genome shotgun (WGS) entry which is preliminary data.</text>
</comment>
<keyword evidence="10" id="KW-1185">Reference proteome</keyword>
<evidence type="ECO:0000256" key="3">
    <source>
        <dbReference type="ARBA" id="ARBA00022448"/>
    </source>
</evidence>
<dbReference type="FunFam" id="3.40.50.300:FF:000016">
    <property type="entry name" value="Oligopeptide ABC transporter ATP-binding component"/>
    <property type="match status" value="1"/>
</dbReference>
<keyword evidence="6 9" id="KW-0067">ATP-binding</keyword>
<dbReference type="InterPro" id="IPR050388">
    <property type="entry name" value="ABC_Ni/Peptide_Import"/>
</dbReference>
<keyword evidence="7" id="KW-0472">Membrane</keyword>
<dbReference type="InterPro" id="IPR013563">
    <property type="entry name" value="Oligopep_ABC_C"/>
</dbReference>
<dbReference type="GO" id="GO:0005886">
    <property type="term" value="C:plasma membrane"/>
    <property type="evidence" value="ECO:0007669"/>
    <property type="project" value="UniProtKB-SubCell"/>
</dbReference>
<accession>A0A840I7F2</accession>
<keyword evidence="5" id="KW-0547">Nucleotide-binding</keyword>
<protein>
    <submittedName>
        <fullName evidence="9">Peptide/nickel transport system ATP-binding protein</fullName>
    </submittedName>
</protein>
<evidence type="ECO:0000313" key="9">
    <source>
        <dbReference type="EMBL" id="MBB4660442.1"/>
    </source>
</evidence>
<dbReference type="Pfam" id="PF08352">
    <property type="entry name" value="oligo_HPY"/>
    <property type="match status" value="2"/>
</dbReference>
<dbReference type="AlphaFoldDB" id="A0A840I7F2"/>
<evidence type="ECO:0000256" key="4">
    <source>
        <dbReference type="ARBA" id="ARBA00022475"/>
    </source>
</evidence>
<dbReference type="InterPro" id="IPR027417">
    <property type="entry name" value="P-loop_NTPase"/>
</dbReference>
<dbReference type="InterPro" id="IPR003439">
    <property type="entry name" value="ABC_transporter-like_ATP-bd"/>
</dbReference>
<organism evidence="9 10">
    <name type="scientific">Conexibacter arvalis</name>
    <dbReference type="NCBI Taxonomy" id="912552"/>
    <lineage>
        <taxon>Bacteria</taxon>
        <taxon>Bacillati</taxon>
        <taxon>Actinomycetota</taxon>
        <taxon>Thermoleophilia</taxon>
        <taxon>Solirubrobacterales</taxon>
        <taxon>Conexibacteraceae</taxon>
        <taxon>Conexibacter</taxon>
    </lineage>
</organism>
<feature type="domain" description="ABC transporter" evidence="8">
    <location>
        <begin position="12"/>
        <end position="260"/>
    </location>
</feature>
<dbReference type="Proteomes" id="UP000585272">
    <property type="component" value="Unassembled WGS sequence"/>
</dbReference>
<comment type="similarity">
    <text evidence="2">Belongs to the ABC transporter superfamily.</text>
</comment>
<gene>
    <name evidence="9" type="ORF">BDZ31_000015</name>
</gene>
<dbReference type="Gene3D" id="3.40.50.300">
    <property type="entry name" value="P-loop containing nucleotide triphosphate hydrolases"/>
    <property type="match status" value="2"/>
</dbReference>
<dbReference type="InterPro" id="IPR017871">
    <property type="entry name" value="ABC_transporter-like_CS"/>
</dbReference>
<dbReference type="SUPFAM" id="SSF52540">
    <property type="entry name" value="P-loop containing nucleoside triphosphate hydrolases"/>
    <property type="match status" value="2"/>
</dbReference>
<keyword evidence="3" id="KW-0813">Transport</keyword>
<dbReference type="GO" id="GO:0015833">
    <property type="term" value="P:peptide transport"/>
    <property type="evidence" value="ECO:0007669"/>
    <property type="project" value="InterPro"/>
</dbReference>
<dbReference type="Pfam" id="PF00005">
    <property type="entry name" value="ABC_tran"/>
    <property type="match status" value="2"/>
</dbReference>
<feature type="domain" description="ABC transporter" evidence="8">
    <location>
        <begin position="355"/>
        <end position="600"/>
    </location>
</feature>
<evidence type="ECO:0000313" key="10">
    <source>
        <dbReference type="Proteomes" id="UP000585272"/>
    </source>
</evidence>
<evidence type="ECO:0000256" key="2">
    <source>
        <dbReference type="ARBA" id="ARBA00005417"/>
    </source>
</evidence>
<sequence length="615" mass="65853">MSDHETTRALAVRDLDVWASGPRGDVAIATGIELDVRPGEAIAIVGESGSGKSLSTRAVLDLLPEGVRATGSLRYGERDLSALAPRARRRLRGRELALVMQDPFTMLNPVERVGAQIVEALRDERGRRPSRAARRAEAVRRLAEVGIADPAVADRYPFELSGGMRQRVAIAAAIAEGPRVLVADEPTTALDVTTQRQILELLGELRRTHEMALVLITHDLSVAFSVCDRVYVMYAGALLETAPSRELRDRPRHPYTHGLLLAEPPADRRVERLAGIPGSVPSPGTRPDGCPFAPRCPWAAPACREGTLPPLRETAPGHGTRCLRIDEIATELGHGGDRPGVTADAASRASRATLVTVEGVRKTFAGRRGHGGTTALDGVDLSVREGESVGLVGESGSGKTTLARIVVGLEEATDGRAEVGGVALVGRTTRADREALRDTVQMAFQDPYSSLNPARTVGATLREAVRLAGGERADEERAVGELLERVGLPAQYAQRRPSALSGGERQRAAIARALARRPRLLVCDEVVSALDVSVQAQILNLLRDLQRELDLALLFITHDLAVVRQVTDRVYVLRRGVVVETGATASVLDAPAHAYTRELIASIPGGRSLEGSTRA</sequence>
<dbReference type="PROSITE" id="PS50893">
    <property type="entry name" value="ABC_TRANSPORTER_2"/>
    <property type="match status" value="2"/>
</dbReference>
<dbReference type="PROSITE" id="PS00211">
    <property type="entry name" value="ABC_TRANSPORTER_1"/>
    <property type="match status" value="2"/>
</dbReference>
<keyword evidence="4" id="KW-1003">Cell membrane</keyword>